<proteinExistence type="predicted"/>
<organism evidence="1 3">
    <name type="scientific">Chitinophaga sancti</name>
    <dbReference type="NCBI Taxonomy" id="1004"/>
    <lineage>
        <taxon>Bacteria</taxon>
        <taxon>Pseudomonadati</taxon>
        <taxon>Bacteroidota</taxon>
        <taxon>Chitinophagia</taxon>
        <taxon>Chitinophagales</taxon>
        <taxon>Chitinophagaceae</taxon>
        <taxon>Chitinophaga</taxon>
    </lineage>
</organism>
<evidence type="ECO:0000313" key="3">
    <source>
        <dbReference type="Proteomes" id="UP000183788"/>
    </source>
</evidence>
<reference evidence="2 4" key="2">
    <citation type="submission" date="2023-11" db="EMBL/GenBank/DDBJ databases">
        <title>MicrobeMod: A computational toolkit for identifying prokaryotic methylation and restriction-modification with nanopore sequencing.</title>
        <authorList>
            <person name="Crits-Christoph A."/>
            <person name="Kang S.C."/>
            <person name="Lee H."/>
            <person name="Ostrov N."/>
        </authorList>
    </citation>
    <scope>NUCLEOTIDE SEQUENCE [LARGE SCALE GENOMIC DNA]</scope>
    <source>
        <strain evidence="2 4">ATCC 23090</strain>
    </source>
</reference>
<dbReference type="EMBL" id="CP140154">
    <property type="protein sequence ID" value="WQG91939.1"/>
    <property type="molecule type" value="Genomic_DNA"/>
</dbReference>
<keyword evidence="4" id="KW-1185">Reference proteome</keyword>
<dbReference type="Proteomes" id="UP001326715">
    <property type="component" value="Chromosome"/>
</dbReference>
<evidence type="ECO:0000313" key="4">
    <source>
        <dbReference type="Proteomes" id="UP001326715"/>
    </source>
</evidence>
<dbReference type="EMBL" id="FPIZ01000013">
    <property type="protein sequence ID" value="SFW74311.1"/>
    <property type="molecule type" value="Genomic_DNA"/>
</dbReference>
<evidence type="ECO:0000313" key="1">
    <source>
        <dbReference type="EMBL" id="SFW74311.1"/>
    </source>
</evidence>
<sequence>MRLIKLAVISAVLFGGLLFLISLLLPSKAIVERSGVIDAPMSTVYAQLNDLSKWPAWNPWATNETAQDKQFSNPATGQGAYFTWHGIQHEDRITGKVSIEESHPDKGIKYKMTFNAMRPVDAFFEIKPAADGKATAIMWRLETHLGYWPWWKLRGFLADRLTGPQLEAGLTQLKTICETEK</sequence>
<dbReference type="SUPFAM" id="SSF55961">
    <property type="entry name" value="Bet v1-like"/>
    <property type="match status" value="1"/>
</dbReference>
<dbReference type="STRING" id="1004.SAMN05661012_04140"/>
<dbReference type="InterPro" id="IPR019587">
    <property type="entry name" value="Polyketide_cyclase/dehydratase"/>
</dbReference>
<protein>
    <submittedName>
        <fullName evidence="1">Polyketide cyclase / dehydrase and lipid transport</fullName>
    </submittedName>
    <submittedName>
        <fullName evidence="2">SRPBCC family protein</fullName>
    </submittedName>
</protein>
<dbReference type="AlphaFoldDB" id="A0A1K1RRD9"/>
<dbReference type="OrthoDB" id="9807923at2"/>
<accession>A0A1K1RRD9</accession>
<evidence type="ECO:0000313" key="2">
    <source>
        <dbReference type="EMBL" id="WQG91939.1"/>
    </source>
</evidence>
<name>A0A1K1RRD9_9BACT</name>
<dbReference type="RefSeq" id="WP_072363133.1">
    <property type="nucleotide sequence ID" value="NZ_CP139972.1"/>
</dbReference>
<dbReference type="InterPro" id="IPR023393">
    <property type="entry name" value="START-like_dom_sf"/>
</dbReference>
<gene>
    <name evidence="1" type="ORF">SAMN05661012_04140</name>
    <name evidence="2" type="ORF">SR876_10515</name>
</gene>
<dbReference type="Gene3D" id="3.30.530.20">
    <property type="match status" value="1"/>
</dbReference>
<reference evidence="1 3" key="1">
    <citation type="submission" date="2016-11" db="EMBL/GenBank/DDBJ databases">
        <authorList>
            <person name="Jaros S."/>
            <person name="Januszkiewicz K."/>
            <person name="Wedrychowicz H."/>
        </authorList>
    </citation>
    <scope>NUCLEOTIDE SEQUENCE [LARGE SCALE GENOMIC DNA]</scope>
    <source>
        <strain evidence="1 3">DSM 784</strain>
    </source>
</reference>
<dbReference type="Pfam" id="PF10604">
    <property type="entry name" value="Polyketide_cyc2"/>
    <property type="match status" value="1"/>
</dbReference>
<dbReference type="Proteomes" id="UP000183788">
    <property type="component" value="Unassembled WGS sequence"/>
</dbReference>